<evidence type="ECO:0000256" key="1">
    <source>
        <dbReference type="SAM" id="MobiDB-lite"/>
    </source>
</evidence>
<dbReference type="PANTHER" id="PTHR35097">
    <property type="entry name" value="GDSL ESTERASE/LIPASE"/>
    <property type="match status" value="1"/>
</dbReference>
<dbReference type="STRING" id="3076.A0A2P6TS83"/>
<gene>
    <name evidence="2" type="ORF">C2E21_4316</name>
</gene>
<feature type="compositionally biased region" description="Low complexity" evidence="1">
    <location>
        <begin position="87"/>
        <end position="99"/>
    </location>
</feature>
<feature type="region of interest" description="Disordered" evidence="1">
    <location>
        <begin position="86"/>
        <end position="127"/>
    </location>
</feature>
<reference evidence="2 3" key="1">
    <citation type="journal article" date="2018" name="Plant J.">
        <title>Genome sequences of Chlorella sorokiniana UTEX 1602 and Micractinium conductrix SAG 241.80: implications to maltose excretion by a green alga.</title>
        <authorList>
            <person name="Arriola M.B."/>
            <person name="Velmurugan N."/>
            <person name="Zhang Y."/>
            <person name="Plunkett M.H."/>
            <person name="Hondzo H."/>
            <person name="Barney B.M."/>
        </authorList>
    </citation>
    <scope>NUCLEOTIDE SEQUENCE [LARGE SCALE GENOMIC DNA]</scope>
    <source>
        <strain evidence="3">UTEX 1602</strain>
    </source>
</reference>
<dbReference type="PANTHER" id="PTHR35097:SF1">
    <property type="entry name" value="GDSL ESTERASE_LIPASE"/>
    <property type="match status" value="1"/>
</dbReference>
<dbReference type="AlphaFoldDB" id="A0A2P6TS83"/>
<dbReference type="OrthoDB" id="514325at2759"/>
<dbReference type="EMBL" id="LHPG02000007">
    <property type="protein sequence ID" value="PRW56917.1"/>
    <property type="molecule type" value="Genomic_DNA"/>
</dbReference>
<name>A0A2P6TS83_CHLSO</name>
<keyword evidence="3" id="KW-1185">Reference proteome</keyword>
<organism evidence="2 3">
    <name type="scientific">Chlorella sorokiniana</name>
    <name type="common">Freshwater green alga</name>
    <dbReference type="NCBI Taxonomy" id="3076"/>
    <lineage>
        <taxon>Eukaryota</taxon>
        <taxon>Viridiplantae</taxon>
        <taxon>Chlorophyta</taxon>
        <taxon>core chlorophytes</taxon>
        <taxon>Trebouxiophyceae</taxon>
        <taxon>Chlorellales</taxon>
        <taxon>Chlorellaceae</taxon>
        <taxon>Chlorella clade</taxon>
        <taxon>Chlorella</taxon>
    </lineage>
</organism>
<proteinExistence type="predicted"/>
<protein>
    <submittedName>
        <fullName evidence="2">Cyanobacterial porin</fullName>
    </submittedName>
</protein>
<evidence type="ECO:0000313" key="3">
    <source>
        <dbReference type="Proteomes" id="UP000239899"/>
    </source>
</evidence>
<sequence>MLAVAAAAALGLFSVGSKRLQLRRQLVQAGLGRQAGESSDVSPAATAAGASFASSEDVATLTRLTQELFTELVKVRARLDELEEDAGISASSGSAPADATLVGSDGGGRRSKGLAVNGSGSGGQQQHARHRLAGVVRLGGGLMWAQDDATAESSRGLQAAGIKLGTDVLLQLSGLVRGGRDSVQAECKVNPAAEQLSLRKVLYNCRLSQRARLILAPFGARGRDAAYTLNPLAGQGLTSLVREGSPLHSPVLGSLAGVALETRRAWLNAGYFARATPGGGSAWSVLAQAVVAPTSSLSAGMTYLHHSSGAAASAAAAAADPAAAAAAAAGGGPAMVGALERAAAPFGAPAAQRQLGSTLAWRLGEDAVLHGWAAADADEVEHSVRAGRLADVRPQQWGLLLGSFPDGSGNGWAAGAGHSAAAAGGGAAGNRLLPNLYELSLQFNLGDGLTLTPGMVVLAPRGGRTTALLGVRTAWSF</sequence>
<comment type="caution">
    <text evidence="2">The sequence shown here is derived from an EMBL/GenBank/DDBJ whole genome shotgun (WGS) entry which is preliminary data.</text>
</comment>
<evidence type="ECO:0000313" key="2">
    <source>
        <dbReference type="EMBL" id="PRW56917.1"/>
    </source>
</evidence>
<accession>A0A2P6TS83</accession>
<dbReference type="Proteomes" id="UP000239899">
    <property type="component" value="Unassembled WGS sequence"/>
</dbReference>